<dbReference type="STRING" id="35608.A0A2U1Q6J7"/>
<evidence type="ECO:0000313" key="2">
    <source>
        <dbReference type="Proteomes" id="UP000245207"/>
    </source>
</evidence>
<sequence>MGHDMHKLMVMNNRIQSQMQQNLDLNMFAKSHEEEFDNEAAIVHTVLTDSEVSNCPICPNQLFTPLLQENKLIKDIVNQSRGSLLLELQQRSIEFDSMLEKHQNIRNLLSNESVKPWGLVVESATKNL</sequence>
<keyword evidence="2" id="KW-1185">Reference proteome</keyword>
<comment type="caution">
    <text evidence="1">The sequence shown here is derived from an EMBL/GenBank/DDBJ whole genome shotgun (WGS) entry which is preliminary data.</text>
</comment>
<dbReference type="Proteomes" id="UP000245207">
    <property type="component" value="Unassembled WGS sequence"/>
</dbReference>
<dbReference type="EMBL" id="PKPP01000372">
    <property type="protein sequence ID" value="PWA93626.1"/>
    <property type="molecule type" value="Genomic_DNA"/>
</dbReference>
<accession>A0A2U1Q6J7</accession>
<gene>
    <name evidence="1" type="ORF">CTI12_AA069240</name>
</gene>
<name>A0A2U1Q6J7_ARTAN</name>
<evidence type="ECO:0000313" key="1">
    <source>
        <dbReference type="EMBL" id="PWA93626.1"/>
    </source>
</evidence>
<protein>
    <submittedName>
        <fullName evidence="1">Adaptor protein complex AP-1, gamma subunit</fullName>
    </submittedName>
</protein>
<dbReference type="OrthoDB" id="28053at2759"/>
<organism evidence="1 2">
    <name type="scientific">Artemisia annua</name>
    <name type="common">Sweet wormwood</name>
    <dbReference type="NCBI Taxonomy" id="35608"/>
    <lineage>
        <taxon>Eukaryota</taxon>
        <taxon>Viridiplantae</taxon>
        <taxon>Streptophyta</taxon>
        <taxon>Embryophyta</taxon>
        <taxon>Tracheophyta</taxon>
        <taxon>Spermatophyta</taxon>
        <taxon>Magnoliopsida</taxon>
        <taxon>eudicotyledons</taxon>
        <taxon>Gunneridae</taxon>
        <taxon>Pentapetalae</taxon>
        <taxon>asterids</taxon>
        <taxon>campanulids</taxon>
        <taxon>Asterales</taxon>
        <taxon>Asteraceae</taxon>
        <taxon>Asteroideae</taxon>
        <taxon>Anthemideae</taxon>
        <taxon>Artemisiinae</taxon>
        <taxon>Artemisia</taxon>
    </lineage>
</organism>
<proteinExistence type="predicted"/>
<dbReference type="AlphaFoldDB" id="A0A2U1Q6J7"/>
<reference evidence="1 2" key="1">
    <citation type="journal article" date="2018" name="Mol. Plant">
        <title>The genome of Artemisia annua provides insight into the evolution of Asteraceae family and artemisinin biosynthesis.</title>
        <authorList>
            <person name="Shen Q."/>
            <person name="Zhang L."/>
            <person name="Liao Z."/>
            <person name="Wang S."/>
            <person name="Yan T."/>
            <person name="Shi P."/>
            <person name="Liu M."/>
            <person name="Fu X."/>
            <person name="Pan Q."/>
            <person name="Wang Y."/>
            <person name="Lv Z."/>
            <person name="Lu X."/>
            <person name="Zhang F."/>
            <person name="Jiang W."/>
            <person name="Ma Y."/>
            <person name="Chen M."/>
            <person name="Hao X."/>
            <person name="Li L."/>
            <person name="Tang Y."/>
            <person name="Lv G."/>
            <person name="Zhou Y."/>
            <person name="Sun X."/>
            <person name="Brodelius P.E."/>
            <person name="Rose J.K.C."/>
            <person name="Tang K."/>
        </authorList>
    </citation>
    <scope>NUCLEOTIDE SEQUENCE [LARGE SCALE GENOMIC DNA]</scope>
    <source>
        <strain evidence="2">cv. Huhao1</strain>
        <tissue evidence="1">Leaf</tissue>
    </source>
</reference>